<dbReference type="InterPro" id="IPR025419">
    <property type="entry name" value="DUF4142"/>
</dbReference>
<proteinExistence type="predicted"/>
<comment type="caution">
    <text evidence="2">The sequence shown here is derived from an EMBL/GenBank/DDBJ whole genome shotgun (WGS) entry which is preliminary data.</text>
</comment>
<dbReference type="PANTHER" id="PTHR38593:SF1">
    <property type="entry name" value="BLR2558 PROTEIN"/>
    <property type="match status" value="1"/>
</dbReference>
<dbReference type="InterPro" id="IPR012347">
    <property type="entry name" value="Ferritin-like"/>
</dbReference>
<evidence type="ECO:0000313" key="3">
    <source>
        <dbReference type="Proteomes" id="UP000432089"/>
    </source>
</evidence>
<feature type="domain" description="DUF4142" evidence="1">
    <location>
        <begin position="83"/>
        <end position="213"/>
    </location>
</feature>
<organism evidence="2 3">
    <name type="scientific">Plantimonas leprariae</name>
    <dbReference type="NCBI Taxonomy" id="2615207"/>
    <lineage>
        <taxon>Bacteria</taxon>
        <taxon>Pseudomonadati</taxon>
        <taxon>Pseudomonadota</taxon>
        <taxon>Alphaproteobacteria</taxon>
        <taxon>Hyphomicrobiales</taxon>
        <taxon>Aurantimonadaceae</taxon>
        <taxon>Plantimonas</taxon>
    </lineage>
</organism>
<keyword evidence="3" id="KW-1185">Reference proteome</keyword>
<dbReference type="Proteomes" id="UP000432089">
    <property type="component" value="Unassembled WGS sequence"/>
</dbReference>
<dbReference type="Pfam" id="PF13628">
    <property type="entry name" value="DUF4142"/>
    <property type="match status" value="1"/>
</dbReference>
<dbReference type="PANTHER" id="PTHR38593">
    <property type="entry name" value="BLR2558 PROTEIN"/>
    <property type="match status" value="1"/>
</dbReference>
<evidence type="ECO:0000259" key="1">
    <source>
        <dbReference type="Pfam" id="PF13628"/>
    </source>
</evidence>
<dbReference type="AlphaFoldDB" id="A0A7V7PQE9"/>
<gene>
    <name evidence="2" type="ORF">F6X38_09220</name>
</gene>
<sequence length="227" mass="24654">MDPRSIGSAPRRCSRRSDWNLAIFGKLLRHSQAEERAMVKRAFVSCISAVLVLATPVFAQSQGDSSIPTIPESQIEPRSLSSTYEFVATADAADAFVISAGELALQKSGSDDIKALAKTLVDDHTRMQQELRAAGKADKTEVASASPDGEQLGLLNKMKPVAGADFDRLYVESQIFVHQRMIAVYKGYQKEDNNLGRYAAKTLPQLTQHYATVLEAANGLQVVGAVQ</sequence>
<name>A0A7V7PQE9_9HYPH</name>
<accession>A0A7V7PQE9</accession>
<protein>
    <submittedName>
        <fullName evidence="2">DUF4142 domain-containing protein</fullName>
    </submittedName>
</protein>
<evidence type="ECO:0000313" key="2">
    <source>
        <dbReference type="EMBL" id="KAB0680345.1"/>
    </source>
</evidence>
<dbReference type="EMBL" id="VZDO01000005">
    <property type="protein sequence ID" value="KAB0680345.1"/>
    <property type="molecule type" value="Genomic_DNA"/>
</dbReference>
<dbReference type="Gene3D" id="1.20.1260.10">
    <property type="match status" value="1"/>
</dbReference>
<reference evidence="2 3" key="1">
    <citation type="submission" date="2019-09" db="EMBL/GenBank/DDBJ databases">
        <title>YIM 132180 draft genome.</title>
        <authorList>
            <person name="Zhang K."/>
        </authorList>
    </citation>
    <scope>NUCLEOTIDE SEQUENCE [LARGE SCALE GENOMIC DNA]</scope>
    <source>
        <strain evidence="2 3">YIM 132180</strain>
    </source>
</reference>